<organism evidence="6 7">
    <name type="scientific">Symbiodinium pilosum</name>
    <name type="common">Dinoflagellate</name>
    <dbReference type="NCBI Taxonomy" id="2952"/>
    <lineage>
        <taxon>Eukaryota</taxon>
        <taxon>Sar</taxon>
        <taxon>Alveolata</taxon>
        <taxon>Dinophyceae</taxon>
        <taxon>Suessiales</taxon>
        <taxon>Symbiodiniaceae</taxon>
        <taxon>Symbiodinium</taxon>
    </lineage>
</organism>
<dbReference type="Pfam" id="PF03343">
    <property type="entry name" value="SART-1"/>
    <property type="match status" value="1"/>
</dbReference>
<protein>
    <submittedName>
        <fullName evidence="6">Sart1 protein</fullName>
    </submittedName>
</protein>
<dbReference type="InterPro" id="IPR025197">
    <property type="entry name" value="DUF4116"/>
</dbReference>
<gene>
    <name evidence="6" type="primary">Sart1</name>
    <name evidence="6" type="ORF">SPIL2461_LOCUS19994</name>
</gene>
<evidence type="ECO:0000259" key="5">
    <source>
        <dbReference type="Pfam" id="PF13475"/>
    </source>
</evidence>
<evidence type="ECO:0000256" key="3">
    <source>
        <dbReference type="ARBA" id="ARBA00023242"/>
    </source>
</evidence>
<dbReference type="PANTHER" id="PTHR14152:SF5">
    <property type="entry name" value="U4_U6.U5 TRI-SNRNP-ASSOCIATED PROTEIN 1"/>
    <property type="match status" value="1"/>
</dbReference>
<comment type="subcellular location">
    <subcellularLocation>
        <location evidence="1">Nucleus</location>
    </subcellularLocation>
</comment>
<dbReference type="AlphaFoldDB" id="A0A812X2P2"/>
<sequence>MYQIIAHLQVFAPADKKAEDAKDKDKESKRKAAAAKSKRDHEDLVQGSGLGDILEKEEGKGSASDWIARTRAADGTMKGATAKSDDGKKRKEAPGGDASVPKMKVRHDSEAFKEGETVVMTLSDQRLIDKDGNLVETQDELSNVNLLDSDKAKKHEAIRSQVEYDPTKQGADILDKYDDPSVAPSGFMIGGVPTGVIEERDPEKRLQILTAMSENQTLDFGNKFQSDFYTSDEMAKFKKPTKKPAKKKSRAKVISGLDHTELCLVMPKAGWTTQDLMDAVSLETLVPGDHFRLVWAGAALGSGRLPAAFQKKSDVPLKLTMVRIQPAWAMALDRVLAGLIPSADFDSICDGRVLHELGEVRECLRQNRELALAAVQHSGSMLMHCSEELLLDKELVLAALRECGTALRFVPLPLRGDHEVVLIAVRSDGEALVHAPPELQANRELVAEAVAQAGEALRHASPLLKQDRSFVLEAVRRRAKAFLYVAATLRDDKAFVLSAVRVNGDVLTYVPQVLRTDKDVCMAARAFWAGDGDAPAHHDGLLRKGLLWESSEHAKKAAQILEGAGFADGFAACLEEGCWTVLAGRPT</sequence>
<reference evidence="6" key="1">
    <citation type="submission" date="2021-02" db="EMBL/GenBank/DDBJ databases">
        <authorList>
            <person name="Dougan E. K."/>
            <person name="Rhodes N."/>
            <person name="Thang M."/>
            <person name="Chan C."/>
        </authorList>
    </citation>
    <scope>NUCLEOTIDE SEQUENCE</scope>
</reference>
<comment type="caution">
    <text evidence="6">The sequence shown here is derived from an EMBL/GenBank/DDBJ whole genome shotgun (WGS) entry which is preliminary data.</text>
</comment>
<name>A0A812X2P2_SYMPI</name>
<feature type="compositionally biased region" description="Basic and acidic residues" evidence="4">
    <location>
        <begin position="14"/>
        <end position="30"/>
    </location>
</feature>
<evidence type="ECO:0000313" key="6">
    <source>
        <dbReference type="EMBL" id="CAE7707498.1"/>
    </source>
</evidence>
<dbReference type="GO" id="GO:0045292">
    <property type="term" value="P:mRNA cis splicing, via spliceosome"/>
    <property type="evidence" value="ECO:0007669"/>
    <property type="project" value="TreeGrafter"/>
</dbReference>
<feature type="domain" description="DUF4116" evidence="5">
    <location>
        <begin position="367"/>
        <end position="413"/>
    </location>
</feature>
<evidence type="ECO:0000313" key="7">
    <source>
        <dbReference type="Proteomes" id="UP000649617"/>
    </source>
</evidence>
<dbReference type="PANTHER" id="PTHR14152">
    <property type="entry name" value="SQUAMOUS CELL CARCINOMA ANTIGEN RECOGNISED BY CYTOTOXIC T LYMPHOCYTES"/>
    <property type="match status" value="1"/>
</dbReference>
<dbReference type="Proteomes" id="UP000649617">
    <property type="component" value="Unassembled WGS sequence"/>
</dbReference>
<dbReference type="EMBL" id="CAJNIZ010044994">
    <property type="protein sequence ID" value="CAE7707498.1"/>
    <property type="molecule type" value="Genomic_DNA"/>
</dbReference>
<keyword evidence="7" id="KW-1185">Reference proteome</keyword>
<dbReference type="InterPro" id="IPR005011">
    <property type="entry name" value="SNU66/SART1"/>
</dbReference>
<proteinExistence type="inferred from homology"/>
<feature type="compositionally biased region" description="Basic and acidic residues" evidence="4">
    <location>
        <begin position="83"/>
        <end position="94"/>
    </location>
</feature>
<feature type="domain" description="DUF4116" evidence="5">
    <location>
        <begin position="442"/>
        <end position="486"/>
    </location>
</feature>
<accession>A0A812X2P2</accession>
<dbReference type="OrthoDB" id="431262at2759"/>
<evidence type="ECO:0000256" key="2">
    <source>
        <dbReference type="ARBA" id="ARBA00006076"/>
    </source>
</evidence>
<dbReference type="Pfam" id="PF13475">
    <property type="entry name" value="DUF4116"/>
    <property type="match status" value="2"/>
</dbReference>
<evidence type="ECO:0000256" key="4">
    <source>
        <dbReference type="SAM" id="MobiDB-lite"/>
    </source>
</evidence>
<evidence type="ECO:0000256" key="1">
    <source>
        <dbReference type="ARBA" id="ARBA00004123"/>
    </source>
</evidence>
<comment type="similarity">
    <text evidence="2">Belongs to the SNU66/SART1 family.</text>
</comment>
<keyword evidence="3" id="KW-0539">Nucleus</keyword>
<feature type="region of interest" description="Disordered" evidence="4">
    <location>
        <begin position="13"/>
        <end position="102"/>
    </location>
</feature>
<dbReference type="GO" id="GO:0046540">
    <property type="term" value="C:U4/U6 x U5 tri-snRNP complex"/>
    <property type="evidence" value="ECO:0007669"/>
    <property type="project" value="TreeGrafter"/>
</dbReference>
<dbReference type="GO" id="GO:0000481">
    <property type="term" value="P:maturation of 5S rRNA"/>
    <property type="evidence" value="ECO:0007669"/>
    <property type="project" value="TreeGrafter"/>
</dbReference>